<dbReference type="AlphaFoldDB" id="A0A926ITB1"/>
<feature type="transmembrane region" description="Helical" evidence="1">
    <location>
        <begin position="38"/>
        <end position="59"/>
    </location>
</feature>
<sequence length="63" mass="6863">MLDNISLVLIIIGALNWGIIGLFGVDLIGMLFGGQLTLIPRIIYTLVGIAGIWAITLLFKEKH</sequence>
<proteinExistence type="predicted"/>
<reference evidence="2" key="1">
    <citation type="submission" date="2020-08" db="EMBL/GenBank/DDBJ databases">
        <title>Genome public.</title>
        <authorList>
            <person name="Liu C."/>
            <person name="Sun Q."/>
        </authorList>
    </citation>
    <scope>NUCLEOTIDE SEQUENCE</scope>
    <source>
        <strain evidence="2">NSJ-50</strain>
    </source>
</reference>
<dbReference type="PANTHER" id="PTHR37304">
    <property type="entry name" value="MEMBRANE PROTEIN-RELATED"/>
    <property type="match status" value="1"/>
</dbReference>
<dbReference type="Proteomes" id="UP000647416">
    <property type="component" value="Unassembled WGS sequence"/>
</dbReference>
<evidence type="ECO:0000313" key="3">
    <source>
        <dbReference type="Proteomes" id="UP000647416"/>
    </source>
</evidence>
<keyword evidence="1" id="KW-1133">Transmembrane helix</keyword>
<feature type="transmembrane region" description="Helical" evidence="1">
    <location>
        <begin position="7"/>
        <end position="32"/>
    </location>
</feature>
<protein>
    <submittedName>
        <fullName evidence="2">DUF378 domain-containing protein</fullName>
    </submittedName>
</protein>
<dbReference type="EMBL" id="JACRTE010000001">
    <property type="protein sequence ID" value="MBC8595558.1"/>
    <property type="molecule type" value="Genomic_DNA"/>
</dbReference>
<dbReference type="RefSeq" id="WP_262431226.1">
    <property type="nucleotide sequence ID" value="NZ_JACRTE010000001.1"/>
</dbReference>
<dbReference type="PANTHER" id="PTHR37304:SF1">
    <property type="entry name" value="MEMBRANE PROTEIN"/>
    <property type="match status" value="1"/>
</dbReference>
<evidence type="ECO:0000256" key="1">
    <source>
        <dbReference type="SAM" id="Phobius"/>
    </source>
</evidence>
<gene>
    <name evidence="2" type="ORF">H8706_01565</name>
</gene>
<organism evidence="2 3">
    <name type="scientific">Qingrenia yutianensis</name>
    <dbReference type="NCBI Taxonomy" id="2763676"/>
    <lineage>
        <taxon>Bacteria</taxon>
        <taxon>Bacillati</taxon>
        <taxon>Bacillota</taxon>
        <taxon>Clostridia</taxon>
        <taxon>Eubacteriales</taxon>
        <taxon>Oscillospiraceae</taxon>
        <taxon>Qingrenia</taxon>
    </lineage>
</organism>
<keyword evidence="1" id="KW-0812">Transmembrane</keyword>
<dbReference type="InterPro" id="IPR007211">
    <property type="entry name" value="DUF378"/>
</dbReference>
<accession>A0A926ITB1</accession>
<dbReference type="Pfam" id="PF04070">
    <property type="entry name" value="DUF378"/>
    <property type="match status" value="1"/>
</dbReference>
<comment type="caution">
    <text evidence="2">The sequence shown here is derived from an EMBL/GenBank/DDBJ whole genome shotgun (WGS) entry which is preliminary data.</text>
</comment>
<keyword evidence="3" id="KW-1185">Reference proteome</keyword>
<evidence type="ECO:0000313" key="2">
    <source>
        <dbReference type="EMBL" id="MBC8595558.1"/>
    </source>
</evidence>
<keyword evidence="1" id="KW-0472">Membrane</keyword>
<name>A0A926ITB1_9FIRM</name>